<name>A0A3B0XNJ5_9ZZZZ</name>
<keyword evidence="2" id="KW-1003">Cell membrane</keyword>
<feature type="transmembrane region" description="Helical" evidence="6">
    <location>
        <begin position="100"/>
        <end position="120"/>
    </location>
</feature>
<keyword evidence="4 6" id="KW-1133">Transmembrane helix</keyword>
<dbReference type="Pfam" id="PF03899">
    <property type="entry name" value="ATP-synt_I"/>
    <property type="match status" value="1"/>
</dbReference>
<feature type="transmembrane region" description="Helical" evidence="6">
    <location>
        <begin position="12"/>
        <end position="30"/>
    </location>
</feature>
<comment type="subcellular location">
    <subcellularLocation>
        <location evidence="1">Cell membrane</location>
        <topology evidence="1">Multi-pass membrane protein</topology>
    </subcellularLocation>
</comment>
<organism evidence="7">
    <name type="scientific">hydrothermal vent metagenome</name>
    <dbReference type="NCBI Taxonomy" id="652676"/>
    <lineage>
        <taxon>unclassified sequences</taxon>
        <taxon>metagenomes</taxon>
        <taxon>ecological metagenomes</taxon>
    </lineage>
</organism>
<reference evidence="7" key="1">
    <citation type="submission" date="2018-06" db="EMBL/GenBank/DDBJ databases">
        <authorList>
            <person name="Zhirakovskaya E."/>
        </authorList>
    </citation>
    <scope>NUCLEOTIDE SEQUENCE</scope>
</reference>
<proteinExistence type="predicted"/>
<gene>
    <name evidence="7" type="ORF">MNBD_GAMMA11-1761</name>
</gene>
<dbReference type="EMBL" id="UOFG01000257">
    <property type="protein sequence ID" value="VAW65683.1"/>
    <property type="molecule type" value="Genomic_DNA"/>
</dbReference>
<evidence type="ECO:0008006" key="8">
    <source>
        <dbReference type="Google" id="ProtNLM"/>
    </source>
</evidence>
<keyword evidence="3 6" id="KW-0812">Transmembrane</keyword>
<sequence>MLTSSAPQIAKILLLQLAVSLMVGAISWFFSQSVALSAISGGLIASLANAWFAWKVFSGSAKAESAKILSTCYQAEVGKVIMTVMLFIVAIVSIKSLNIIALMCAYLFITMIPWLASFFINNDKDYDSENWREKNVR</sequence>
<dbReference type="InterPro" id="IPR005598">
    <property type="entry name" value="ATP_synth_I"/>
</dbReference>
<dbReference type="AlphaFoldDB" id="A0A3B0XNJ5"/>
<evidence type="ECO:0000256" key="1">
    <source>
        <dbReference type="ARBA" id="ARBA00004651"/>
    </source>
</evidence>
<evidence type="ECO:0000256" key="5">
    <source>
        <dbReference type="ARBA" id="ARBA00023136"/>
    </source>
</evidence>
<feature type="transmembrane region" description="Helical" evidence="6">
    <location>
        <begin position="77"/>
        <end position="94"/>
    </location>
</feature>
<evidence type="ECO:0000313" key="7">
    <source>
        <dbReference type="EMBL" id="VAW65683.1"/>
    </source>
</evidence>
<evidence type="ECO:0000256" key="4">
    <source>
        <dbReference type="ARBA" id="ARBA00022989"/>
    </source>
</evidence>
<feature type="transmembrane region" description="Helical" evidence="6">
    <location>
        <begin position="36"/>
        <end position="57"/>
    </location>
</feature>
<evidence type="ECO:0000256" key="3">
    <source>
        <dbReference type="ARBA" id="ARBA00022692"/>
    </source>
</evidence>
<protein>
    <recommendedName>
        <fullName evidence="8">ATP synthase protein I</fullName>
    </recommendedName>
</protein>
<evidence type="ECO:0000256" key="2">
    <source>
        <dbReference type="ARBA" id="ARBA00022475"/>
    </source>
</evidence>
<evidence type="ECO:0000256" key="6">
    <source>
        <dbReference type="SAM" id="Phobius"/>
    </source>
</evidence>
<accession>A0A3B0XNJ5</accession>
<dbReference type="GO" id="GO:0005886">
    <property type="term" value="C:plasma membrane"/>
    <property type="evidence" value="ECO:0007669"/>
    <property type="project" value="UniProtKB-SubCell"/>
</dbReference>
<keyword evidence="5 6" id="KW-0472">Membrane</keyword>